<name>G0W3K1_NAUDC</name>
<sequence>MCVCCVCCTVSDFILYILALFFPPVAVLIRSGFWSSDFFLNVILTLLGFMPGLVHAFYYITITSPLRRSEEYYFYQQGWVDNERLGASSNVQNPSNNINTHYGSSDNRANIREDTNIREPLLLESRDNNVVGSGDYKQSTQNSPPPYSE</sequence>
<keyword evidence="5 7" id="KW-0472">Membrane</keyword>
<feature type="transmembrane region" description="Helical" evidence="7">
    <location>
        <begin position="39"/>
        <end position="60"/>
    </location>
</feature>
<dbReference type="EMBL" id="HE580267">
    <property type="protein sequence ID" value="CCD22389.1"/>
    <property type="molecule type" value="Genomic_DNA"/>
</dbReference>
<organism evidence="8 9">
    <name type="scientific">Naumovozyma dairenensis (strain ATCC 10597 / BCRC 20456 / CBS 421 / NBRC 0211 / NRRL Y-12639)</name>
    <name type="common">Saccharomyces dairenensis</name>
    <dbReference type="NCBI Taxonomy" id="1071378"/>
    <lineage>
        <taxon>Eukaryota</taxon>
        <taxon>Fungi</taxon>
        <taxon>Dikarya</taxon>
        <taxon>Ascomycota</taxon>
        <taxon>Saccharomycotina</taxon>
        <taxon>Saccharomycetes</taxon>
        <taxon>Saccharomycetales</taxon>
        <taxon>Saccharomycetaceae</taxon>
        <taxon>Naumovozyma</taxon>
    </lineage>
</organism>
<dbReference type="PANTHER" id="PTHR21659:SF114">
    <property type="entry name" value="PROTEIN SNA4"/>
    <property type="match status" value="1"/>
</dbReference>
<evidence type="ECO:0000256" key="7">
    <source>
        <dbReference type="SAM" id="Phobius"/>
    </source>
</evidence>
<feature type="region of interest" description="Disordered" evidence="6">
    <location>
        <begin position="125"/>
        <end position="149"/>
    </location>
</feature>
<feature type="transmembrane region" description="Helical" evidence="7">
    <location>
        <begin position="13"/>
        <end position="33"/>
    </location>
</feature>
<evidence type="ECO:0000256" key="5">
    <source>
        <dbReference type="ARBA" id="ARBA00023136"/>
    </source>
</evidence>
<dbReference type="HOGENOM" id="CLU_107649_0_2_1"/>
<keyword evidence="4 7" id="KW-1133">Transmembrane helix</keyword>
<comment type="subcellular location">
    <subcellularLocation>
        <location evidence="1">Membrane</location>
    </subcellularLocation>
</comment>
<evidence type="ECO:0000256" key="2">
    <source>
        <dbReference type="ARBA" id="ARBA00009530"/>
    </source>
</evidence>
<dbReference type="PANTHER" id="PTHR21659">
    <property type="entry name" value="HYDROPHOBIC PROTEIN RCI2 LOW TEMPERATURE AND SALT RESPONSIVE PROTEIN LTI6 -RELATED"/>
    <property type="match status" value="1"/>
</dbReference>
<dbReference type="InterPro" id="IPR000612">
    <property type="entry name" value="PMP3"/>
</dbReference>
<dbReference type="OrthoDB" id="2802411at2759"/>
<feature type="compositionally biased region" description="Polar residues" evidence="6">
    <location>
        <begin position="87"/>
        <end position="108"/>
    </location>
</feature>
<evidence type="ECO:0000256" key="1">
    <source>
        <dbReference type="ARBA" id="ARBA00004370"/>
    </source>
</evidence>
<feature type="compositionally biased region" description="Polar residues" evidence="6">
    <location>
        <begin position="128"/>
        <end position="142"/>
    </location>
</feature>
<dbReference type="eggNOG" id="KOG1773">
    <property type="taxonomic scope" value="Eukaryota"/>
</dbReference>
<gene>
    <name evidence="8" type="primary">NDAI0A02310</name>
    <name evidence="8" type="ordered locus">NDAI_0A02310</name>
</gene>
<dbReference type="PROSITE" id="PS01309">
    <property type="entry name" value="UPF0057"/>
    <property type="match status" value="1"/>
</dbReference>
<proteinExistence type="inferred from homology"/>
<reference evidence="8 9" key="1">
    <citation type="journal article" date="2011" name="Proc. Natl. Acad. Sci. U.S.A.">
        <title>Evolutionary erosion of yeast sex chromosomes by mating-type switching accidents.</title>
        <authorList>
            <person name="Gordon J.L."/>
            <person name="Armisen D."/>
            <person name="Proux-Wera E."/>
            <person name="Oheigeartaigh S.S."/>
            <person name="Byrne K.P."/>
            <person name="Wolfe K.H."/>
        </authorList>
    </citation>
    <scope>NUCLEOTIDE SEQUENCE [LARGE SCALE GENOMIC DNA]</scope>
    <source>
        <strain evidence="9">ATCC 10597 / BCRC 20456 / CBS 421 / NBRC 0211 / NRRL Y-12639</strain>
    </source>
</reference>
<dbReference type="AlphaFoldDB" id="G0W3K1"/>
<dbReference type="GeneID" id="11493789"/>
<keyword evidence="3 7" id="KW-0812">Transmembrane</keyword>
<keyword evidence="9" id="KW-1185">Reference proteome</keyword>
<evidence type="ECO:0000313" key="9">
    <source>
        <dbReference type="Proteomes" id="UP000000689"/>
    </source>
</evidence>
<dbReference type="KEGG" id="ndi:NDAI_0A02310"/>
<evidence type="ECO:0008006" key="10">
    <source>
        <dbReference type="Google" id="ProtNLM"/>
    </source>
</evidence>
<accession>G0W3K1</accession>
<evidence type="ECO:0000256" key="4">
    <source>
        <dbReference type="ARBA" id="ARBA00022989"/>
    </source>
</evidence>
<dbReference type="Proteomes" id="UP000000689">
    <property type="component" value="Chromosome 1"/>
</dbReference>
<evidence type="ECO:0000256" key="3">
    <source>
        <dbReference type="ARBA" id="ARBA00022692"/>
    </source>
</evidence>
<dbReference type="GO" id="GO:0016020">
    <property type="term" value="C:membrane"/>
    <property type="evidence" value="ECO:0007669"/>
    <property type="project" value="UniProtKB-SubCell"/>
</dbReference>
<evidence type="ECO:0000313" key="8">
    <source>
        <dbReference type="EMBL" id="CCD22389.1"/>
    </source>
</evidence>
<dbReference type="OMA" id="FYQQGWV"/>
<feature type="region of interest" description="Disordered" evidence="6">
    <location>
        <begin position="86"/>
        <end position="110"/>
    </location>
</feature>
<comment type="similarity">
    <text evidence="2">Belongs to the UPF0057 (PMP3) family.</text>
</comment>
<dbReference type="Pfam" id="PF01679">
    <property type="entry name" value="Pmp3"/>
    <property type="match status" value="1"/>
</dbReference>
<dbReference type="RefSeq" id="XP_003667632.1">
    <property type="nucleotide sequence ID" value="XM_003667584.1"/>
</dbReference>
<protein>
    <recommendedName>
        <fullName evidence="10">Stress response RCI peptide</fullName>
    </recommendedName>
</protein>
<evidence type="ECO:0000256" key="6">
    <source>
        <dbReference type="SAM" id="MobiDB-lite"/>
    </source>
</evidence>